<protein>
    <recommendedName>
        <fullName evidence="12">UPAR/Ly6 domain-containing protein</fullName>
    </recommendedName>
</protein>
<evidence type="ECO:0000256" key="6">
    <source>
        <dbReference type="ARBA" id="ARBA00023157"/>
    </source>
</evidence>
<keyword evidence="8" id="KW-0449">Lipoprotein</keyword>
<proteinExistence type="predicted"/>
<evidence type="ECO:0008006" key="12">
    <source>
        <dbReference type="Google" id="ProtNLM"/>
    </source>
</evidence>
<evidence type="ECO:0000256" key="1">
    <source>
        <dbReference type="ARBA" id="ARBA00004609"/>
    </source>
</evidence>
<evidence type="ECO:0000313" key="11">
    <source>
        <dbReference type="Proteomes" id="UP000694725"/>
    </source>
</evidence>
<dbReference type="InterPro" id="IPR051445">
    <property type="entry name" value="LY6H/LY6L_nAChR_modulators"/>
</dbReference>
<evidence type="ECO:0000256" key="8">
    <source>
        <dbReference type="ARBA" id="ARBA00023288"/>
    </source>
</evidence>
<dbReference type="PANTHER" id="PTHR32217:SF5">
    <property type="entry name" value="LYMPHOCYTE ANTIGEN 6H"/>
    <property type="match status" value="1"/>
</dbReference>
<dbReference type="GO" id="GO:0005886">
    <property type="term" value="C:plasma membrane"/>
    <property type="evidence" value="ECO:0007669"/>
    <property type="project" value="UniProtKB-SubCell"/>
</dbReference>
<keyword evidence="5" id="KW-0472">Membrane</keyword>
<feature type="signal peptide" evidence="9">
    <location>
        <begin position="1"/>
        <end position="25"/>
    </location>
</feature>
<keyword evidence="3" id="KW-0336">GPI-anchor</keyword>
<organism evidence="10 11">
    <name type="scientific">Sus scrofa</name>
    <name type="common">Pig</name>
    <dbReference type="NCBI Taxonomy" id="9823"/>
    <lineage>
        <taxon>Eukaryota</taxon>
        <taxon>Metazoa</taxon>
        <taxon>Chordata</taxon>
        <taxon>Craniata</taxon>
        <taxon>Vertebrata</taxon>
        <taxon>Euteleostomi</taxon>
        <taxon>Mammalia</taxon>
        <taxon>Eutheria</taxon>
        <taxon>Laurasiatheria</taxon>
        <taxon>Artiodactyla</taxon>
        <taxon>Suina</taxon>
        <taxon>Suidae</taxon>
        <taxon>Sus</taxon>
    </lineage>
</organism>
<keyword evidence="2" id="KW-1003">Cell membrane</keyword>
<name>A0A8D1YZS3_PIG</name>
<evidence type="ECO:0000256" key="7">
    <source>
        <dbReference type="ARBA" id="ARBA00023180"/>
    </source>
</evidence>
<reference evidence="10" key="1">
    <citation type="submission" date="2025-08" db="UniProtKB">
        <authorList>
            <consortium name="Ensembl"/>
        </authorList>
    </citation>
    <scope>IDENTIFICATION</scope>
</reference>
<dbReference type="Ensembl" id="ENSSSCT00065064375.1">
    <property type="protein sequence ID" value="ENSSSCP00065027882.1"/>
    <property type="gene ID" value="ENSSSCG00065047078.1"/>
</dbReference>
<evidence type="ECO:0000256" key="9">
    <source>
        <dbReference type="SAM" id="SignalP"/>
    </source>
</evidence>
<keyword evidence="7" id="KW-0325">Glycoprotein</keyword>
<keyword evidence="4 9" id="KW-0732">Signal</keyword>
<accession>A0A8D1YZS3</accession>
<sequence length="130" mass="13508">MSPGAMKGPWLVLLVVLLCSELGECQGSGGTCLGGHGRQFPCECERVAPSLVPTGKGETYFMSCAPSCQAATQMMQELAATTNPKSEVQDVACCQNDLCNTAVAPAGRSLWALAGGLLFSLGPTLLWALQ</sequence>
<dbReference type="Proteomes" id="UP000694725">
    <property type="component" value="Unplaced"/>
</dbReference>
<dbReference type="InterPro" id="IPR045860">
    <property type="entry name" value="Snake_toxin-like_sf"/>
</dbReference>
<evidence type="ECO:0000313" key="10">
    <source>
        <dbReference type="Ensembl" id="ENSSSCP00065027882.1"/>
    </source>
</evidence>
<dbReference type="SUPFAM" id="SSF57302">
    <property type="entry name" value="Snake toxin-like"/>
    <property type="match status" value="1"/>
</dbReference>
<evidence type="ECO:0000256" key="4">
    <source>
        <dbReference type="ARBA" id="ARBA00022729"/>
    </source>
</evidence>
<comment type="subcellular location">
    <subcellularLocation>
        <location evidence="1">Cell membrane</location>
        <topology evidence="1">Lipid-anchor</topology>
        <topology evidence="1">GPI-anchor</topology>
    </subcellularLocation>
</comment>
<evidence type="ECO:0000256" key="5">
    <source>
        <dbReference type="ARBA" id="ARBA00023136"/>
    </source>
</evidence>
<dbReference type="PANTHER" id="PTHR32217">
    <property type="entry name" value="LYMPHOCYTE ANTIGEN 6H"/>
    <property type="match status" value="1"/>
</dbReference>
<dbReference type="GO" id="GO:0098552">
    <property type="term" value="C:side of membrane"/>
    <property type="evidence" value="ECO:0007669"/>
    <property type="project" value="UniProtKB-KW"/>
</dbReference>
<evidence type="ECO:0000256" key="3">
    <source>
        <dbReference type="ARBA" id="ARBA00022622"/>
    </source>
</evidence>
<evidence type="ECO:0000256" key="2">
    <source>
        <dbReference type="ARBA" id="ARBA00022475"/>
    </source>
</evidence>
<dbReference type="AlphaFoldDB" id="A0A8D1YZS3"/>
<keyword evidence="6" id="KW-1015">Disulfide bond</keyword>
<feature type="chain" id="PRO_5045863486" description="UPAR/Ly6 domain-containing protein" evidence="9">
    <location>
        <begin position="26"/>
        <end position="130"/>
    </location>
</feature>